<accession>A0A6J5NC98</accession>
<feature type="coiled-coil region" evidence="1">
    <location>
        <begin position="131"/>
        <end position="158"/>
    </location>
</feature>
<gene>
    <name evidence="2" type="ORF">UFOVP617_49</name>
</gene>
<organism evidence="2">
    <name type="scientific">uncultured Caudovirales phage</name>
    <dbReference type="NCBI Taxonomy" id="2100421"/>
    <lineage>
        <taxon>Viruses</taxon>
        <taxon>Duplodnaviria</taxon>
        <taxon>Heunggongvirae</taxon>
        <taxon>Uroviricota</taxon>
        <taxon>Caudoviricetes</taxon>
        <taxon>Peduoviridae</taxon>
        <taxon>Maltschvirus</taxon>
        <taxon>Maltschvirus maltsch</taxon>
    </lineage>
</organism>
<sequence>MTPLEAIMKMKAAFEAAGLQFAPGESMPAPEAMPEAAPATVPTEAAKEYDLVSGGKVKIDSLEVGGKVTILDEAGNEAPAPAGDHELADGTTITVDETGTITAINAPVEEAPEVEVEIEVPNAPSETDMKIAKLENDIEELKKEALSKKQMMSEVEAKFSKAISEMSDVIVGLINTPSASATENPKDKFNAHVESREDKMKRFLDRAKNINK</sequence>
<evidence type="ECO:0000256" key="1">
    <source>
        <dbReference type="SAM" id="Coils"/>
    </source>
</evidence>
<reference evidence="2" key="1">
    <citation type="submission" date="2020-04" db="EMBL/GenBank/DDBJ databases">
        <authorList>
            <person name="Chiriac C."/>
            <person name="Salcher M."/>
            <person name="Ghai R."/>
            <person name="Kavagutti S V."/>
        </authorList>
    </citation>
    <scope>NUCLEOTIDE SEQUENCE</scope>
</reference>
<dbReference type="EMBL" id="LR796575">
    <property type="protein sequence ID" value="CAB4153079.1"/>
    <property type="molecule type" value="Genomic_DNA"/>
</dbReference>
<evidence type="ECO:0000313" key="2">
    <source>
        <dbReference type="EMBL" id="CAB4153079.1"/>
    </source>
</evidence>
<name>A0A6J5NC98_9CAUD</name>
<proteinExistence type="predicted"/>
<keyword evidence="1" id="KW-0175">Coiled coil</keyword>
<protein>
    <submittedName>
        <fullName evidence="2">Uncharacterized protein</fullName>
    </submittedName>
</protein>